<dbReference type="InterPro" id="IPR038129">
    <property type="entry name" value="Nanos_sf"/>
</dbReference>
<evidence type="ECO:0000259" key="10">
    <source>
        <dbReference type="PROSITE" id="PS51522"/>
    </source>
</evidence>
<organism evidence="11">
    <name type="scientific">Lepeophtheirus salmonis</name>
    <name type="common">Salmon louse</name>
    <name type="synonym">Caligus salmonis</name>
    <dbReference type="NCBI Taxonomy" id="72036"/>
    <lineage>
        <taxon>Eukaryota</taxon>
        <taxon>Metazoa</taxon>
        <taxon>Ecdysozoa</taxon>
        <taxon>Arthropoda</taxon>
        <taxon>Crustacea</taxon>
        <taxon>Multicrustacea</taxon>
        <taxon>Hexanauplia</taxon>
        <taxon>Copepoda</taxon>
        <taxon>Siphonostomatoida</taxon>
        <taxon>Caligidae</taxon>
        <taxon>Lepeophtheirus</taxon>
    </lineage>
</organism>
<sequence length="230" mass="26190">YYCTFDLRDQFLNECQREVMSGYMRQNPERSDPNSDIEDLQYAKMMERYRVAQIPRQPSPTIIRRPPPLKIYDQDVNRGAQCSGDRYPSESMDSTLYPMVSPPRSLKPRFMYTYCAFCHKNGELEKFYNSHTLKDENGKTTCPVLMRYICPLCNASGVNAHTTSYCPKSDRRRARGSIPSSPNSVGSPPPTSTSTQYTWTKEGNSHNAAWTGSGIRRVAVTGSKNESLPR</sequence>
<feature type="compositionally biased region" description="Low complexity" evidence="9">
    <location>
        <begin position="177"/>
        <end position="200"/>
    </location>
</feature>
<keyword evidence="2" id="KW-0963">Cytoplasm</keyword>
<dbReference type="OrthoDB" id="6381388at2759"/>
<dbReference type="PROSITE" id="PS51522">
    <property type="entry name" value="ZF_NANOS"/>
    <property type="match status" value="1"/>
</dbReference>
<evidence type="ECO:0000256" key="4">
    <source>
        <dbReference type="ARBA" id="ARBA00022771"/>
    </source>
</evidence>
<dbReference type="GO" id="GO:0006417">
    <property type="term" value="P:regulation of translation"/>
    <property type="evidence" value="ECO:0007669"/>
    <property type="project" value="UniProtKB-UniRule"/>
</dbReference>
<feature type="non-terminal residue" evidence="11">
    <location>
        <position position="230"/>
    </location>
</feature>
<dbReference type="GO" id="GO:0003723">
    <property type="term" value="F:RNA binding"/>
    <property type="evidence" value="ECO:0007669"/>
    <property type="project" value="UniProtKB-UniRule"/>
</dbReference>
<dbReference type="InterPro" id="IPR024161">
    <property type="entry name" value="Znf_nanos-typ"/>
</dbReference>
<accession>A0A0K2TQK3</accession>
<dbReference type="PANTHER" id="PTHR12887">
    <property type="entry name" value="NANOS PROTEIN"/>
    <property type="match status" value="1"/>
</dbReference>
<keyword evidence="6 8" id="KW-0810">Translation regulation</keyword>
<evidence type="ECO:0000256" key="7">
    <source>
        <dbReference type="ARBA" id="ARBA00022884"/>
    </source>
</evidence>
<name>A0A0K2TQK3_LEPSM</name>
<dbReference type="InterPro" id="IPR008705">
    <property type="entry name" value="Nanos/Xcar2"/>
</dbReference>
<feature type="region of interest" description="Disordered" evidence="9">
    <location>
        <begin position="164"/>
        <end position="230"/>
    </location>
</feature>
<dbReference type="GO" id="GO:0008270">
    <property type="term" value="F:zinc ion binding"/>
    <property type="evidence" value="ECO:0007669"/>
    <property type="project" value="UniProtKB-KW"/>
</dbReference>
<evidence type="ECO:0000256" key="9">
    <source>
        <dbReference type="SAM" id="MobiDB-lite"/>
    </source>
</evidence>
<comment type="similarity">
    <text evidence="8">Belongs to the nanos family.</text>
</comment>
<feature type="compositionally biased region" description="Polar residues" evidence="9">
    <location>
        <begin position="201"/>
        <end position="210"/>
    </location>
</feature>
<dbReference type="EMBL" id="HACA01010937">
    <property type="protein sequence ID" value="CDW28298.1"/>
    <property type="molecule type" value="Transcribed_RNA"/>
</dbReference>
<reference evidence="11" key="1">
    <citation type="submission" date="2014-05" db="EMBL/GenBank/DDBJ databases">
        <authorList>
            <person name="Chronopoulou M."/>
        </authorList>
    </citation>
    <scope>NUCLEOTIDE SEQUENCE</scope>
    <source>
        <tissue evidence="11">Whole organism</tissue>
    </source>
</reference>
<keyword evidence="4 8" id="KW-0863">Zinc-finger</keyword>
<dbReference type="AlphaFoldDB" id="A0A0K2TQK3"/>
<keyword evidence="7 8" id="KW-0694">RNA-binding</keyword>
<proteinExistence type="inferred from homology"/>
<feature type="non-terminal residue" evidence="11">
    <location>
        <position position="1"/>
    </location>
</feature>
<evidence type="ECO:0000313" key="11">
    <source>
        <dbReference type="EMBL" id="CDW28298.1"/>
    </source>
</evidence>
<evidence type="ECO:0000256" key="3">
    <source>
        <dbReference type="ARBA" id="ARBA00022723"/>
    </source>
</evidence>
<evidence type="ECO:0000256" key="6">
    <source>
        <dbReference type="ARBA" id="ARBA00022845"/>
    </source>
</evidence>
<evidence type="ECO:0000256" key="8">
    <source>
        <dbReference type="PROSITE-ProRule" id="PRU00855"/>
    </source>
</evidence>
<protein>
    <submittedName>
        <fullName evidence="11">Protein nanos [Apis mellifera]</fullName>
    </submittedName>
</protein>
<evidence type="ECO:0000256" key="2">
    <source>
        <dbReference type="ARBA" id="ARBA00022490"/>
    </source>
</evidence>
<dbReference type="GO" id="GO:0005737">
    <property type="term" value="C:cytoplasm"/>
    <property type="evidence" value="ECO:0007669"/>
    <property type="project" value="UniProtKB-SubCell"/>
</dbReference>
<dbReference type="Gene3D" id="4.10.60.30">
    <property type="entry name" value="Nanos, RNA-binding domain"/>
    <property type="match status" value="1"/>
</dbReference>
<gene>
    <name evidence="11" type="primary">nanos</name>
</gene>
<dbReference type="Pfam" id="PF05741">
    <property type="entry name" value="zf-nanos"/>
    <property type="match status" value="1"/>
</dbReference>
<comment type="subcellular location">
    <subcellularLocation>
        <location evidence="1">Cytoplasm</location>
    </subcellularLocation>
</comment>
<evidence type="ECO:0000256" key="1">
    <source>
        <dbReference type="ARBA" id="ARBA00004496"/>
    </source>
</evidence>
<feature type="domain" description="Nanos-type" evidence="10">
    <location>
        <begin position="114"/>
        <end position="168"/>
    </location>
</feature>
<evidence type="ECO:0000256" key="5">
    <source>
        <dbReference type="ARBA" id="ARBA00022833"/>
    </source>
</evidence>
<keyword evidence="3" id="KW-0479">Metal-binding</keyword>
<keyword evidence="5" id="KW-0862">Zinc</keyword>